<reference evidence="6 7" key="1">
    <citation type="journal article" date="2015" name="Int. J. Syst. Evol. Microbiol.">
        <title>Burkholderia monticola sp. nov., isolated from mountain soil.</title>
        <authorList>
            <person name="Baek I."/>
            <person name="Seo B."/>
            <person name="Lee I."/>
            <person name="Yi H."/>
            <person name="Chun J."/>
        </authorList>
    </citation>
    <scope>NUCLEOTIDE SEQUENCE [LARGE SCALE GENOMIC DNA]</scope>
    <source>
        <strain evidence="6 7">JC2948</strain>
    </source>
</reference>
<dbReference type="Pfam" id="PF00126">
    <property type="entry name" value="HTH_1"/>
    <property type="match status" value="1"/>
</dbReference>
<keyword evidence="3" id="KW-0238">DNA-binding</keyword>
<feature type="domain" description="HTH lysR-type" evidence="5">
    <location>
        <begin position="23"/>
        <end position="80"/>
    </location>
</feature>
<name>A0A149PKZ7_9BURK</name>
<dbReference type="InterPro" id="IPR050950">
    <property type="entry name" value="HTH-type_LysR_regulators"/>
</dbReference>
<dbReference type="EMBL" id="LRBG01000031">
    <property type="protein sequence ID" value="KXU85566.1"/>
    <property type="molecule type" value="Genomic_DNA"/>
</dbReference>
<evidence type="ECO:0000313" key="6">
    <source>
        <dbReference type="EMBL" id="KXU85566.1"/>
    </source>
</evidence>
<dbReference type="PANTHER" id="PTHR30419">
    <property type="entry name" value="HTH-TYPE TRANSCRIPTIONAL REGULATOR YBHD"/>
    <property type="match status" value="1"/>
</dbReference>
<evidence type="ECO:0000256" key="3">
    <source>
        <dbReference type="ARBA" id="ARBA00023125"/>
    </source>
</evidence>
<evidence type="ECO:0000256" key="2">
    <source>
        <dbReference type="ARBA" id="ARBA00023015"/>
    </source>
</evidence>
<evidence type="ECO:0000256" key="4">
    <source>
        <dbReference type="ARBA" id="ARBA00023163"/>
    </source>
</evidence>
<dbReference type="RefSeq" id="WP_062130343.1">
    <property type="nucleotide sequence ID" value="NZ_LRBG01000031.1"/>
</dbReference>
<evidence type="ECO:0000256" key="1">
    <source>
        <dbReference type="ARBA" id="ARBA00009437"/>
    </source>
</evidence>
<dbReference type="InterPro" id="IPR000847">
    <property type="entry name" value="LysR_HTH_N"/>
</dbReference>
<sequence length="332" mass="36514">MSDPLPAAQPVVATSRRFLDQRLRMQMLRLVDAVEAQRSLLKASAVLCVTQPALTKSIQELESILQVRLFDRHSRGMIPTEAGLRFARAARRILADIRHLDEELDELANPSFGSITLGALPVAASGVLPGALTRLKLSNPNIKIRLHQGSTEQLLPLLAANEIEIVVGRLYQPVMPDDFTRETLWHEPLSICARSDHPLFSLPLVTIDDLKRYELILPSLGQRMGQEISDLVSKLRLRSERATHSSSHGFIREILHATELIAITPRLMMAGDLARGTLGIVPVHIGSPERPAGLITVTGRELTPTCQTFVGQLHGYVAEIVERSIGPMNSSG</sequence>
<dbReference type="PANTHER" id="PTHR30419:SF8">
    <property type="entry name" value="NITROGEN ASSIMILATION TRANSCRIPTIONAL ACTIVATOR-RELATED"/>
    <property type="match status" value="1"/>
</dbReference>
<dbReference type="Proteomes" id="UP000075613">
    <property type="component" value="Unassembled WGS sequence"/>
</dbReference>
<accession>A0A149PKZ7</accession>
<proteinExistence type="inferred from homology"/>
<evidence type="ECO:0000313" key="7">
    <source>
        <dbReference type="Proteomes" id="UP000075613"/>
    </source>
</evidence>
<dbReference type="GO" id="GO:0005829">
    <property type="term" value="C:cytosol"/>
    <property type="evidence" value="ECO:0007669"/>
    <property type="project" value="TreeGrafter"/>
</dbReference>
<comment type="similarity">
    <text evidence="1">Belongs to the LysR transcriptional regulatory family.</text>
</comment>
<dbReference type="STRING" id="1399968.CI15_20650"/>
<dbReference type="InterPro" id="IPR005119">
    <property type="entry name" value="LysR_subst-bd"/>
</dbReference>
<dbReference type="GO" id="GO:0003700">
    <property type="term" value="F:DNA-binding transcription factor activity"/>
    <property type="evidence" value="ECO:0007669"/>
    <property type="project" value="InterPro"/>
</dbReference>
<dbReference type="SUPFAM" id="SSF53850">
    <property type="entry name" value="Periplasmic binding protein-like II"/>
    <property type="match status" value="1"/>
</dbReference>
<dbReference type="Pfam" id="PF03466">
    <property type="entry name" value="LysR_substrate"/>
    <property type="match status" value="1"/>
</dbReference>
<dbReference type="InterPro" id="IPR036388">
    <property type="entry name" value="WH-like_DNA-bd_sf"/>
</dbReference>
<evidence type="ECO:0000259" key="5">
    <source>
        <dbReference type="PROSITE" id="PS50931"/>
    </source>
</evidence>
<keyword evidence="4" id="KW-0804">Transcription</keyword>
<dbReference type="GO" id="GO:0003677">
    <property type="term" value="F:DNA binding"/>
    <property type="evidence" value="ECO:0007669"/>
    <property type="project" value="UniProtKB-KW"/>
</dbReference>
<dbReference type="AlphaFoldDB" id="A0A149PKZ7"/>
<protein>
    <submittedName>
        <fullName evidence="6">LysR family transcriptional regulator</fullName>
    </submittedName>
</protein>
<dbReference type="OrthoDB" id="5914299at2"/>
<gene>
    <name evidence="6" type="ORF">CI15_20650</name>
</gene>
<dbReference type="Gene3D" id="1.10.10.10">
    <property type="entry name" value="Winged helix-like DNA-binding domain superfamily/Winged helix DNA-binding domain"/>
    <property type="match status" value="1"/>
</dbReference>
<dbReference type="Gene3D" id="3.40.190.10">
    <property type="entry name" value="Periplasmic binding protein-like II"/>
    <property type="match status" value="2"/>
</dbReference>
<dbReference type="PROSITE" id="PS50931">
    <property type="entry name" value="HTH_LYSR"/>
    <property type="match status" value="1"/>
</dbReference>
<comment type="caution">
    <text evidence="6">The sequence shown here is derived from an EMBL/GenBank/DDBJ whole genome shotgun (WGS) entry which is preliminary data.</text>
</comment>
<organism evidence="6 7">
    <name type="scientific">Paraburkholderia monticola</name>
    <dbReference type="NCBI Taxonomy" id="1399968"/>
    <lineage>
        <taxon>Bacteria</taxon>
        <taxon>Pseudomonadati</taxon>
        <taxon>Pseudomonadota</taxon>
        <taxon>Betaproteobacteria</taxon>
        <taxon>Burkholderiales</taxon>
        <taxon>Burkholderiaceae</taxon>
        <taxon>Paraburkholderia</taxon>
    </lineage>
</organism>
<keyword evidence="7" id="KW-1185">Reference proteome</keyword>
<keyword evidence="2" id="KW-0805">Transcription regulation</keyword>
<dbReference type="InterPro" id="IPR036390">
    <property type="entry name" value="WH_DNA-bd_sf"/>
</dbReference>
<dbReference type="PRINTS" id="PR00039">
    <property type="entry name" value="HTHLYSR"/>
</dbReference>
<dbReference type="SUPFAM" id="SSF46785">
    <property type="entry name" value="Winged helix' DNA-binding domain"/>
    <property type="match status" value="1"/>
</dbReference>